<dbReference type="EC" id="6.3.2.12" evidence="1"/>
<name>A0ACC3SHZ1_9PEZI</name>
<evidence type="ECO:0000313" key="1">
    <source>
        <dbReference type="EMBL" id="KAK8215117.1"/>
    </source>
</evidence>
<protein>
    <submittedName>
        <fullName evidence="1">Folylpolyglutamate synthase</fullName>
        <ecNumber evidence="1">6.3.2.12</ecNumber>
    </submittedName>
</protein>
<keyword evidence="1" id="KW-0436">Ligase</keyword>
<reference evidence="1" key="1">
    <citation type="submission" date="2024-02" db="EMBL/GenBank/DDBJ databases">
        <title>Metagenome Assembled Genome of Zalaria obscura JY119.</title>
        <authorList>
            <person name="Vighnesh L."/>
            <person name="Jagadeeshwari U."/>
            <person name="Venkata Ramana C."/>
            <person name="Sasikala C."/>
        </authorList>
    </citation>
    <scope>NUCLEOTIDE SEQUENCE</scope>
    <source>
        <strain evidence="1">JY119</strain>
    </source>
</reference>
<accession>A0ACC3SHZ1</accession>
<evidence type="ECO:0000313" key="2">
    <source>
        <dbReference type="Proteomes" id="UP001320706"/>
    </source>
</evidence>
<gene>
    <name evidence="1" type="primary">FOL3</name>
    <name evidence="1" type="ORF">M8818_002127</name>
</gene>
<sequence length="471" mass="51398">MIELGLSRIFRLLARSPIPWRAIHVAGTNGKGSICAYVTAMLSEYNRSPLRRLSGKPPLKHGRFTSPHLVDRWDCITINGETVSESIFKQVESRIKLRNEQENINASEFEVLTATAFEIFTQEMIDIGVIEVGMGGRLDATNILGRNAEEHHPDQKPVERAVPLITVIASIALDHQAFLGDTVEAIAAEKAGICKPGVPVLVGPVVPSVAEVIQAVAKSVGAGPVHFATIPDTAGNIEGGLDVSPEKLVMTSSRLINGEIAAQATWTALKQLNLIQSESPSTPELCELQSRLKEVPRRLVFPGRLQLISLQKLTGYQSPVILDGAHNAESASELSVFVSRTVPGKPRTWLVAFSAGKDVRRMLEILISPQDQVVATTFGSVDGMPWVKPMDPDVIKEEFDSLPVQCEFRCSLTIRLPSANRSTVMTVHNTRHAIYEASRLAERNDSQLVIAGSLYLVGDVTCILRDNGREE</sequence>
<organism evidence="1 2">
    <name type="scientific">Zalaria obscura</name>
    <dbReference type="NCBI Taxonomy" id="2024903"/>
    <lineage>
        <taxon>Eukaryota</taxon>
        <taxon>Fungi</taxon>
        <taxon>Dikarya</taxon>
        <taxon>Ascomycota</taxon>
        <taxon>Pezizomycotina</taxon>
        <taxon>Dothideomycetes</taxon>
        <taxon>Dothideomycetidae</taxon>
        <taxon>Dothideales</taxon>
        <taxon>Zalariaceae</taxon>
        <taxon>Zalaria</taxon>
    </lineage>
</organism>
<dbReference type="EMBL" id="JAMKPW020000009">
    <property type="protein sequence ID" value="KAK8215117.1"/>
    <property type="molecule type" value="Genomic_DNA"/>
</dbReference>
<dbReference type="Proteomes" id="UP001320706">
    <property type="component" value="Unassembled WGS sequence"/>
</dbReference>
<proteinExistence type="predicted"/>
<comment type="caution">
    <text evidence="1">The sequence shown here is derived from an EMBL/GenBank/DDBJ whole genome shotgun (WGS) entry which is preliminary data.</text>
</comment>
<keyword evidence="2" id="KW-1185">Reference proteome</keyword>